<feature type="region of interest" description="Disordered" evidence="1">
    <location>
        <begin position="449"/>
        <end position="470"/>
    </location>
</feature>
<evidence type="ECO:0000313" key="3">
    <source>
        <dbReference type="Proteomes" id="UP001642540"/>
    </source>
</evidence>
<name>A0ABP1QIU6_9HEXA</name>
<keyword evidence="3" id="KW-1185">Reference proteome</keyword>
<dbReference type="EMBL" id="CAXLJM020000033">
    <property type="protein sequence ID" value="CAL8100780.1"/>
    <property type="molecule type" value="Genomic_DNA"/>
</dbReference>
<reference evidence="2 3" key="1">
    <citation type="submission" date="2024-08" db="EMBL/GenBank/DDBJ databases">
        <authorList>
            <person name="Cucini C."/>
            <person name="Frati F."/>
        </authorList>
    </citation>
    <scope>NUCLEOTIDE SEQUENCE [LARGE SCALE GENOMIC DNA]</scope>
</reference>
<protein>
    <submittedName>
        <fullName evidence="2">Uncharacterized protein</fullName>
    </submittedName>
</protein>
<dbReference type="Proteomes" id="UP001642540">
    <property type="component" value="Unassembled WGS sequence"/>
</dbReference>
<proteinExistence type="predicted"/>
<evidence type="ECO:0000256" key="1">
    <source>
        <dbReference type="SAM" id="MobiDB-lite"/>
    </source>
</evidence>
<gene>
    <name evidence="2" type="ORF">ODALV1_LOCUS10633</name>
</gene>
<sequence>MEVLKRARRPVRRRVENYIRELEMLLDEAPLNYDKIEVTFKLLSDVCETLQTHDSAIVAQLTKDGTPAPEEDKEWDEIGELNSRVETIRHQKEKLVPFENAQITQSVNNAMDTPVRNFKLPTVELKKFSGEIRDWLGFWAQFQKIHDDTQMNGSDKYWYLLQSLEPKTDAYEIVTGYPASNENYEIVIDALKKQYGNEDLLLQVYIREILSLVISNVNSKEKLPMKNLFLKLDSNLRALTTLNLANADPATWLFPLVESCLPEQILYNWQRSPLSSYDGSADEPPKTRLDTLMSFVEREVEIRQRIELTRAFATQQRGEPSEKRAMLKDKKIEERKRVPTLSSFHNAESRKCVFCDMSNHQSGDCGRAKRMSYHQKLDILKEKRLCFRCTGNHYSHMCKASNLHCGKCRRNHLTVLCRDNVLDEKKRVTGMVQNEMRGNNHRRAKRKLSMERLTESGGSSFKRPGTDGGAQVVKRISTQSKIPSSENESLASMYLSMSVQDASIAKLWELEVIGVEDPSKECSEKMKLELEIEKFMDNISRNPDGRYVVKLPWKNNLSLSFQPACSL</sequence>
<dbReference type="PANTHER" id="PTHR47331">
    <property type="entry name" value="PHD-TYPE DOMAIN-CONTAINING PROTEIN"/>
    <property type="match status" value="1"/>
</dbReference>
<evidence type="ECO:0000313" key="2">
    <source>
        <dbReference type="EMBL" id="CAL8100780.1"/>
    </source>
</evidence>
<dbReference type="InterPro" id="IPR005312">
    <property type="entry name" value="DUF1759"/>
</dbReference>
<dbReference type="Pfam" id="PF03564">
    <property type="entry name" value="DUF1759"/>
    <property type="match status" value="1"/>
</dbReference>
<accession>A0ABP1QIU6</accession>
<organism evidence="2 3">
    <name type="scientific">Orchesella dallaii</name>
    <dbReference type="NCBI Taxonomy" id="48710"/>
    <lineage>
        <taxon>Eukaryota</taxon>
        <taxon>Metazoa</taxon>
        <taxon>Ecdysozoa</taxon>
        <taxon>Arthropoda</taxon>
        <taxon>Hexapoda</taxon>
        <taxon>Collembola</taxon>
        <taxon>Entomobryomorpha</taxon>
        <taxon>Entomobryoidea</taxon>
        <taxon>Orchesellidae</taxon>
        <taxon>Orchesellinae</taxon>
        <taxon>Orchesella</taxon>
    </lineage>
</organism>
<comment type="caution">
    <text evidence="2">The sequence shown here is derived from an EMBL/GenBank/DDBJ whole genome shotgun (WGS) entry which is preliminary data.</text>
</comment>